<dbReference type="GO" id="GO:0006338">
    <property type="term" value="P:chromatin remodeling"/>
    <property type="evidence" value="ECO:0007669"/>
    <property type="project" value="InterPro"/>
</dbReference>
<dbReference type="SMART" id="SM00249">
    <property type="entry name" value="PHD"/>
    <property type="match status" value="1"/>
</dbReference>
<dbReference type="OrthoDB" id="787137at2759"/>
<dbReference type="PANTHER" id="PTHR46510:SF1">
    <property type="entry name" value="BROMODOMAIN ADJACENT TO ZINC FINGER DOMAIN PROTEIN 1A"/>
    <property type="match status" value="1"/>
</dbReference>
<feature type="domain" description="PHD-type" evidence="6">
    <location>
        <begin position="301"/>
        <end position="351"/>
    </location>
</feature>
<feature type="region of interest" description="Disordered" evidence="5">
    <location>
        <begin position="532"/>
        <end position="558"/>
    </location>
</feature>
<dbReference type="PROSITE" id="PS01359">
    <property type="entry name" value="ZF_PHD_1"/>
    <property type="match status" value="1"/>
</dbReference>
<feature type="domain" description="CW-type" evidence="7">
    <location>
        <begin position="448"/>
        <end position="513"/>
    </location>
</feature>
<dbReference type="Gene3D" id="3.30.40.100">
    <property type="match status" value="1"/>
</dbReference>
<organism evidence="8 9">
    <name type="scientific">Thalictrum thalictroides</name>
    <name type="common">Rue-anemone</name>
    <name type="synonym">Anemone thalictroides</name>
    <dbReference type="NCBI Taxonomy" id="46969"/>
    <lineage>
        <taxon>Eukaryota</taxon>
        <taxon>Viridiplantae</taxon>
        <taxon>Streptophyta</taxon>
        <taxon>Embryophyta</taxon>
        <taxon>Tracheophyta</taxon>
        <taxon>Spermatophyta</taxon>
        <taxon>Magnoliopsida</taxon>
        <taxon>Ranunculales</taxon>
        <taxon>Ranunculaceae</taxon>
        <taxon>Thalictroideae</taxon>
        <taxon>Thalictrum</taxon>
    </lineage>
</organism>
<dbReference type="InterPro" id="IPR019787">
    <property type="entry name" value="Znf_PHD-finger"/>
</dbReference>
<proteinExistence type="predicted"/>
<gene>
    <name evidence="8" type="ORF">FRX31_009104</name>
</gene>
<dbReference type="GO" id="GO:0008623">
    <property type="term" value="C:CHRAC"/>
    <property type="evidence" value="ECO:0007669"/>
    <property type="project" value="TreeGrafter"/>
</dbReference>
<dbReference type="GO" id="GO:0031445">
    <property type="term" value="P:regulation of heterochromatin formation"/>
    <property type="evidence" value="ECO:0007669"/>
    <property type="project" value="TreeGrafter"/>
</dbReference>
<dbReference type="InterPro" id="IPR011124">
    <property type="entry name" value="Znf_CW"/>
</dbReference>
<keyword evidence="1" id="KW-0479">Metal-binding</keyword>
<evidence type="ECO:0000256" key="2">
    <source>
        <dbReference type="ARBA" id="ARBA00022771"/>
    </source>
</evidence>
<dbReference type="EMBL" id="JABWDY010009585">
    <property type="protein sequence ID" value="KAF5201310.1"/>
    <property type="molecule type" value="Genomic_DNA"/>
</dbReference>
<accession>A0A7J6WXV1</accession>
<dbReference type="PANTHER" id="PTHR46510">
    <property type="entry name" value="BROMODOMAIN ADJACENT TO ZINC FINGER DOMAIN PROTEIN 1A"/>
    <property type="match status" value="1"/>
</dbReference>
<evidence type="ECO:0000256" key="3">
    <source>
        <dbReference type="ARBA" id="ARBA00022833"/>
    </source>
</evidence>
<evidence type="ECO:0000259" key="7">
    <source>
        <dbReference type="PROSITE" id="PS51050"/>
    </source>
</evidence>
<keyword evidence="2 4" id="KW-0863">Zinc-finger</keyword>
<dbReference type="Gene3D" id="3.30.40.10">
    <property type="entry name" value="Zinc/RING finger domain, C3HC4 (zinc finger)"/>
    <property type="match status" value="1"/>
</dbReference>
<dbReference type="InterPro" id="IPR047171">
    <property type="entry name" value="BAZ1A"/>
</dbReference>
<protein>
    <submittedName>
        <fullName evidence="8">Zinc finger protein</fullName>
    </submittedName>
</protein>
<evidence type="ECO:0000313" key="9">
    <source>
        <dbReference type="Proteomes" id="UP000554482"/>
    </source>
</evidence>
<dbReference type="Proteomes" id="UP000554482">
    <property type="component" value="Unassembled WGS sequence"/>
</dbReference>
<sequence length="558" mass="62007">MLIQSSLPISVEEEIAFVSDDRRQHLLCEWIPISTTRTKDICADSSCLDHTPSFYKFSSISNMCASSPNLVYERRKLQRNSVAISNMCTSSPNLVYKRRKLQRNSVAFLSPQESSATERDAECLSKLNSKACSVGQMKNKPDSAGVSGVLTDIFNSDIICNGIASTCGQMYHHNLDNVSCTKIKKAKDVEFVSRPESIDGYSEGEEQQLVQYCRSASEYCNGNESFSSSKSNMEPGSASMKTDINDSGECSSSGFLLGRNISEKELCISILKSHGLLERASPIKSRDSIDGLGINGDDKCPQLCKMCGHMENPINMLICDSCEDAFHVSCCNPKIKKIPVNEWYCNPCSRKKHKFSPGSATEKSLKIMGEGSECRNRASKRGLSLIESMLKDSEPYTTDVRVGKGFQADVPEWSGPISEEYDCFGEPLEIDPTEYGSVCEENTNRLSKPIVGNWLQCREVLDDDTGEDDTGTICGKWRRAPLFEAQTDKWDCSCAVLWDPIHADCAVPQELETDQILMHLKYIQLLRPRLASNKRKQSPPKSDTEDVRTVTSKQGSDT</sequence>
<feature type="compositionally biased region" description="Polar residues" evidence="5">
    <location>
        <begin position="549"/>
        <end position="558"/>
    </location>
</feature>
<dbReference type="InterPro" id="IPR019786">
    <property type="entry name" value="Zinc_finger_PHD-type_CS"/>
</dbReference>
<evidence type="ECO:0000259" key="6">
    <source>
        <dbReference type="PROSITE" id="PS50016"/>
    </source>
</evidence>
<evidence type="ECO:0000256" key="5">
    <source>
        <dbReference type="SAM" id="MobiDB-lite"/>
    </source>
</evidence>
<reference evidence="8 9" key="1">
    <citation type="submission" date="2020-06" db="EMBL/GenBank/DDBJ databases">
        <title>Transcriptomic and genomic resources for Thalictrum thalictroides and T. hernandezii: Facilitating candidate gene discovery in an emerging model plant lineage.</title>
        <authorList>
            <person name="Arias T."/>
            <person name="Riano-Pachon D.M."/>
            <person name="Di Stilio V.S."/>
        </authorList>
    </citation>
    <scope>NUCLEOTIDE SEQUENCE [LARGE SCALE GENOMIC DNA]</scope>
    <source>
        <strain evidence="9">cv. WT478/WT964</strain>
        <tissue evidence="8">Leaves</tissue>
    </source>
</reference>
<dbReference type="Pfam" id="PF00628">
    <property type="entry name" value="PHD"/>
    <property type="match status" value="1"/>
</dbReference>
<dbReference type="InterPro" id="IPR011011">
    <property type="entry name" value="Znf_FYVE_PHD"/>
</dbReference>
<evidence type="ECO:0000313" key="8">
    <source>
        <dbReference type="EMBL" id="KAF5201310.1"/>
    </source>
</evidence>
<comment type="caution">
    <text evidence="8">The sequence shown here is derived from an EMBL/GenBank/DDBJ whole genome shotgun (WGS) entry which is preliminary data.</text>
</comment>
<dbReference type="GO" id="GO:0003677">
    <property type="term" value="F:DNA binding"/>
    <property type="evidence" value="ECO:0007669"/>
    <property type="project" value="TreeGrafter"/>
</dbReference>
<keyword evidence="9" id="KW-1185">Reference proteome</keyword>
<keyword evidence="3" id="KW-0862">Zinc</keyword>
<dbReference type="GO" id="GO:0008270">
    <property type="term" value="F:zinc ion binding"/>
    <property type="evidence" value="ECO:0007669"/>
    <property type="project" value="UniProtKB-KW"/>
</dbReference>
<dbReference type="GO" id="GO:0000228">
    <property type="term" value="C:nuclear chromosome"/>
    <property type="evidence" value="ECO:0007669"/>
    <property type="project" value="TreeGrafter"/>
</dbReference>
<dbReference type="GO" id="GO:0045740">
    <property type="term" value="P:positive regulation of DNA replication"/>
    <property type="evidence" value="ECO:0007669"/>
    <property type="project" value="TreeGrafter"/>
</dbReference>
<name>A0A7J6WXV1_THATH</name>
<dbReference type="GO" id="GO:0006355">
    <property type="term" value="P:regulation of DNA-templated transcription"/>
    <property type="evidence" value="ECO:0007669"/>
    <property type="project" value="TreeGrafter"/>
</dbReference>
<dbReference type="PROSITE" id="PS50016">
    <property type="entry name" value="ZF_PHD_2"/>
    <property type="match status" value="1"/>
</dbReference>
<evidence type="ECO:0000256" key="4">
    <source>
        <dbReference type="PROSITE-ProRule" id="PRU00146"/>
    </source>
</evidence>
<dbReference type="InterPro" id="IPR013083">
    <property type="entry name" value="Znf_RING/FYVE/PHD"/>
</dbReference>
<dbReference type="InterPro" id="IPR001965">
    <property type="entry name" value="Znf_PHD"/>
</dbReference>
<dbReference type="AlphaFoldDB" id="A0A7J6WXV1"/>
<dbReference type="FunFam" id="3.30.40.100:FF:000005">
    <property type="entry name" value="uncharacterized protein LOC106759733 isoform X4"/>
    <property type="match status" value="1"/>
</dbReference>
<dbReference type="PROSITE" id="PS51050">
    <property type="entry name" value="ZF_CW"/>
    <property type="match status" value="1"/>
</dbReference>
<dbReference type="SUPFAM" id="SSF57903">
    <property type="entry name" value="FYVE/PHD zinc finger"/>
    <property type="match status" value="1"/>
</dbReference>
<evidence type="ECO:0000256" key="1">
    <source>
        <dbReference type="ARBA" id="ARBA00022723"/>
    </source>
</evidence>